<dbReference type="GO" id="GO:0008237">
    <property type="term" value="F:metallopeptidase activity"/>
    <property type="evidence" value="ECO:0007669"/>
    <property type="project" value="InterPro"/>
</dbReference>
<sequence length="449" mass="48022">MDFAQFSAAAAAYAHENGISDYQLYYQADSSDQFSVFSGEIDRMSSAQVEGVSLCCIVNGKKGIASTEAFTEEEIPVLFQHAMEAAEFSGDETQETLYTGGDYQQTEYHKAEMSDAAAVKERLMSVEQIGLNADQRVQKGLMAGISNITSRRAISNSAGLYLESEGSMSVFSVNVVAQDADGKKYNDHAVDAKADSSEMDIEKLVGRAVEKTVAQIGAAPVPSGHYPVIFDHSQMTAMLEIFSSVFSASQVQDGLSLLGGKTGQKIASEAVTLVDDPFYPDNFFPCAFDAEGVPTQTKTVIENGVLKQLLYDRAAARKDGVESTGNAYRSSYDAPVTIAPFTFYMKPGSLTPEQLMQKADKAVMITFMKGAHAGANPVTGDFSLESKGFLIEGGKIVRAVEEITVAGNFFQMLKDITDVANDLTVNTEDGISCCGAPTVLVSDLAVAGC</sequence>
<evidence type="ECO:0000259" key="2">
    <source>
        <dbReference type="Pfam" id="PF01523"/>
    </source>
</evidence>
<accession>A0A9D1H5G1</accession>
<comment type="caution">
    <text evidence="5">The sequence shown here is derived from an EMBL/GenBank/DDBJ whole genome shotgun (WGS) entry which is preliminary data.</text>
</comment>
<dbReference type="InterPro" id="IPR002510">
    <property type="entry name" value="Metalloprtase-TldD/E_N"/>
</dbReference>
<reference evidence="5" key="1">
    <citation type="submission" date="2020-10" db="EMBL/GenBank/DDBJ databases">
        <authorList>
            <person name="Gilroy R."/>
        </authorList>
    </citation>
    <scope>NUCLEOTIDE SEQUENCE</scope>
    <source>
        <strain evidence="5">ChiBcec7-5410</strain>
    </source>
</reference>
<feature type="domain" description="Metalloprotease TldD/E central" evidence="4">
    <location>
        <begin position="115"/>
        <end position="215"/>
    </location>
</feature>
<feature type="domain" description="Metalloprotease TldD/E C-terminal" evidence="3">
    <location>
        <begin position="223"/>
        <end position="448"/>
    </location>
</feature>
<evidence type="ECO:0000313" key="5">
    <source>
        <dbReference type="EMBL" id="HIT93983.1"/>
    </source>
</evidence>
<dbReference type="Pfam" id="PF19290">
    <property type="entry name" value="PmbA_TldD_2nd"/>
    <property type="match status" value="1"/>
</dbReference>
<comment type="similarity">
    <text evidence="1">Belongs to the peptidase U62 family.</text>
</comment>
<dbReference type="Pfam" id="PF19289">
    <property type="entry name" value="PmbA_TldD_3rd"/>
    <property type="match status" value="1"/>
</dbReference>
<dbReference type="PANTHER" id="PTHR43421:SF1">
    <property type="entry name" value="METALLOPROTEASE PMBA"/>
    <property type="match status" value="1"/>
</dbReference>
<feature type="domain" description="Metalloprotease TldD/E N-terminal" evidence="2">
    <location>
        <begin position="23"/>
        <end position="86"/>
    </location>
</feature>
<dbReference type="EMBL" id="DVLW01000059">
    <property type="protein sequence ID" value="HIT93983.1"/>
    <property type="molecule type" value="Genomic_DNA"/>
</dbReference>
<dbReference type="InterPro" id="IPR036059">
    <property type="entry name" value="TldD/PmbA_sf"/>
</dbReference>
<evidence type="ECO:0000259" key="4">
    <source>
        <dbReference type="Pfam" id="PF19290"/>
    </source>
</evidence>
<dbReference type="InterPro" id="IPR047657">
    <property type="entry name" value="PmbA"/>
</dbReference>
<dbReference type="GO" id="GO:0006508">
    <property type="term" value="P:proteolysis"/>
    <property type="evidence" value="ECO:0007669"/>
    <property type="project" value="InterPro"/>
</dbReference>
<organism evidence="5 6">
    <name type="scientific">Candidatus Faecivivens stercoripullorum</name>
    <dbReference type="NCBI Taxonomy" id="2840805"/>
    <lineage>
        <taxon>Bacteria</taxon>
        <taxon>Bacillati</taxon>
        <taxon>Bacillota</taxon>
        <taxon>Clostridia</taxon>
        <taxon>Eubacteriales</taxon>
        <taxon>Oscillospiraceae</taxon>
        <taxon>Oscillospiraceae incertae sedis</taxon>
        <taxon>Candidatus Faecivivens</taxon>
    </lineage>
</organism>
<dbReference type="InterPro" id="IPR045569">
    <property type="entry name" value="Metalloprtase-TldD/E_C"/>
</dbReference>
<dbReference type="SUPFAM" id="SSF111283">
    <property type="entry name" value="Putative modulator of DNA gyrase, PmbA/TldD"/>
    <property type="match status" value="1"/>
</dbReference>
<evidence type="ECO:0000256" key="1">
    <source>
        <dbReference type="ARBA" id="ARBA00005836"/>
    </source>
</evidence>
<name>A0A9D1H5G1_9FIRM</name>
<protein>
    <submittedName>
        <fullName evidence="5">TldD/PmbA family protein</fullName>
    </submittedName>
</protein>
<gene>
    <name evidence="5" type="ORF">IAC43_02235</name>
</gene>
<dbReference type="AlphaFoldDB" id="A0A9D1H5G1"/>
<proteinExistence type="inferred from homology"/>
<reference evidence="5" key="2">
    <citation type="journal article" date="2021" name="PeerJ">
        <title>Extensive microbial diversity within the chicken gut microbiome revealed by metagenomics and culture.</title>
        <authorList>
            <person name="Gilroy R."/>
            <person name="Ravi A."/>
            <person name="Getino M."/>
            <person name="Pursley I."/>
            <person name="Horton D.L."/>
            <person name="Alikhan N.F."/>
            <person name="Baker D."/>
            <person name="Gharbi K."/>
            <person name="Hall N."/>
            <person name="Watson M."/>
            <person name="Adriaenssens E.M."/>
            <person name="Foster-Nyarko E."/>
            <person name="Jarju S."/>
            <person name="Secka A."/>
            <person name="Antonio M."/>
            <person name="Oren A."/>
            <person name="Chaudhuri R.R."/>
            <person name="La Ragione R."/>
            <person name="Hildebrand F."/>
            <person name="Pallen M.J."/>
        </authorList>
    </citation>
    <scope>NUCLEOTIDE SEQUENCE</scope>
    <source>
        <strain evidence="5">ChiBcec7-5410</strain>
    </source>
</reference>
<dbReference type="Proteomes" id="UP000824160">
    <property type="component" value="Unassembled WGS sequence"/>
</dbReference>
<dbReference type="InterPro" id="IPR035068">
    <property type="entry name" value="TldD/PmbA_N"/>
</dbReference>
<evidence type="ECO:0000259" key="3">
    <source>
        <dbReference type="Pfam" id="PF19289"/>
    </source>
</evidence>
<dbReference type="Pfam" id="PF01523">
    <property type="entry name" value="PmbA_TldD_1st"/>
    <property type="match status" value="1"/>
</dbReference>
<dbReference type="InterPro" id="IPR045570">
    <property type="entry name" value="Metalloprtase-TldD/E_cen_dom"/>
</dbReference>
<evidence type="ECO:0000313" key="6">
    <source>
        <dbReference type="Proteomes" id="UP000824160"/>
    </source>
</evidence>
<dbReference type="Gene3D" id="3.30.2290.10">
    <property type="entry name" value="PmbA/TldD superfamily"/>
    <property type="match status" value="1"/>
</dbReference>
<dbReference type="GO" id="GO:0005829">
    <property type="term" value="C:cytosol"/>
    <property type="evidence" value="ECO:0007669"/>
    <property type="project" value="TreeGrafter"/>
</dbReference>
<dbReference type="PANTHER" id="PTHR43421">
    <property type="entry name" value="METALLOPROTEASE PMBA"/>
    <property type="match status" value="1"/>
</dbReference>